<evidence type="ECO:0000259" key="1">
    <source>
        <dbReference type="Pfam" id="PF14420"/>
    </source>
</evidence>
<dbReference type="Pfam" id="PF14420">
    <property type="entry name" value="Clr5"/>
    <property type="match status" value="1"/>
</dbReference>
<sequence>MSDDRSLDWIVVEEATSYDELPLLDSAPGTATLDSQEDFRVINGPCLQPSIGAQRFHHPHEDWKRIKPILHRLYVGDSLPLRDAMQILKRDHQLEATESMFKKRIRAWAMSKTMKAEQKDAVISSLLKKVPAPHEKRKILRHARERVKAGTLDEAYYRDAVRQGKRLSGAQTGDLRANCSTLACKPGLFSAKAIKVPHGLLPPDESLASERLFHSVRLLVLTNNARRIKSDLKGLGNQGYDIGVSLDAGITSWELRSFGKARGSFGSAAKMIQSYFKSGYIPDTTLVYYLNPDMWGRCWEPYVRFAMFVGNLSEAVLGQNHPLAYIAKALSQAQNKLHGSEVARAWDCIMDNLVLSGPTVTAWYDAARMHLDHYTQYGMFDRVSILCTHYTGSLQERGLLTDGRAIGLEHELARSLTRQGDLNRAMVASNQVVAIAAGCLHRYDWYVVSAHMPLARLQEYGYFNILSARLHYVEAFRISAVYCGPRNSETMHILRDLLDFGSHYGLYREELLPLAEYQESYHALIKSTGGLWDGQSGEF</sequence>
<feature type="domain" description="Clr5" evidence="1">
    <location>
        <begin position="60"/>
        <end position="112"/>
    </location>
</feature>
<comment type="caution">
    <text evidence="2">The sequence shown here is derived from an EMBL/GenBank/DDBJ whole genome shotgun (WGS) entry which is preliminary data.</text>
</comment>
<evidence type="ECO:0000313" key="3">
    <source>
        <dbReference type="Proteomes" id="UP001345013"/>
    </source>
</evidence>
<proteinExistence type="predicted"/>
<dbReference type="Proteomes" id="UP001345013">
    <property type="component" value="Unassembled WGS sequence"/>
</dbReference>
<organism evidence="2 3">
    <name type="scientific">Lithohypha guttulata</name>
    <dbReference type="NCBI Taxonomy" id="1690604"/>
    <lineage>
        <taxon>Eukaryota</taxon>
        <taxon>Fungi</taxon>
        <taxon>Dikarya</taxon>
        <taxon>Ascomycota</taxon>
        <taxon>Pezizomycotina</taxon>
        <taxon>Eurotiomycetes</taxon>
        <taxon>Chaetothyriomycetidae</taxon>
        <taxon>Chaetothyriales</taxon>
        <taxon>Trichomeriaceae</taxon>
        <taxon>Lithohypha</taxon>
    </lineage>
</organism>
<accession>A0ABR0KGV7</accession>
<evidence type="ECO:0000313" key="2">
    <source>
        <dbReference type="EMBL" id="KAK5096064.1"/>
    </source>
</evidence>
<dbReference type="PANTHER" id="PTHR38788">
    <property type="entry name" value="CLR5 DOMAIN-CONTAINING PROTEIN"/>
    <property type="match status" value="1"/>
</dbReference>
<dbReference type="PANTHER" id="PTHR38788:SF3">
    <property type="entry name" value="CLR5 DOMAIN-CONTAINING PROTEIN"/>
    <property type="match status" value="1"/>
</dbReference>
<reference evidence="2 3" key="1">
    <citation type="submission" date="2023-08" db="EMBL/GenBank/DDBJ databases">
        <title>Black Yeasts Isolated from many extreme environments.</title>
        <authorList>
            <person name="Coleine C."/>
            <person name="Stajich J.E."/>
            <person name="Selbmann L."/>
        </authorList>
    </citation>
    <scope>NUCLEOTIDE SEQUENCE [LARGE SCALE GENOMIC DNA]</scope>
    <source>
        <strain evidence="2 3">CCFEE 5885</strain>
    </source>
</reference>
<name>A0ABR0KGV7_9EURO</name>
<dbReference type="InterPro" id="IPR025676">
    <property type="entry name" value="Clr5_dom"/>
</dbReference>
<keyword evidence="3" id="KW-1185">Reference proteome</keyword>
<dbReference type="EMBL" id="JAVRRG010000024">
    <property type="protein sequence ID" value="KAK5096064.1"/>
    <property type="molecule type" value="Genomic_DNA"/>
</dbReference>
<gene>
    <name evidence="2" type="ORF">LTR24_002763</name>
</gene>
<protein>
    <recommendedName>
        <fullName evidence="1">Clr5 domain-containing protein</fullName>
    </recommendedName>
</protein>